<evidence type="ECO:0000313" key="1">
    <source>
        <dbReference type="EMBL" id="RDW95411.1"/>
    </source>
</evidence>
<accession>A0A371CG49</accession>
<gene>
    <name evidence="1" type="ORF">J057_24410</name>
</gene>
<dbReference type="AlphaFoldDB" id="A0A371CG49"/>
<reference evidence="1 2" key="1">
    <citation type="journal article" date="2013" name="Genome Announc.">
        <title>Genome Sequence of the Polycyclic Aromatic Hydrocarbon-Degrading Bacterium Strain Marinobacter nanhaiticus D15-8WT.</title>
        <authorList>
            <person name="Cui Z."/>
            <person name="Gao W."/>
            <person name="Li Q."/>
            <person name="Xu G."/>
            <person name="Zheng L."/>
        </authorList>
    </citation>
    <scope>NUCLEOTIDE SEQUENCE [LARGE SCALE GENOMIC DNA]</scope>
    <source>
        <strain evidence="1 2">D15-8W</strain>
    </source>
</reference>
<dbReference type="Proteomes" id="UP000013165">
    <property type="component" value="Unassembled WGS sequence"/>
</dbReference>
<sequence length="148" mass="16706">MDPIQAGVFEVKRQAKKVKFNVSVFCASMRESSRNFSKIRDDDMDLDRKLKESIGLALSRQSGDEASPSYWSFRVDSHAMSMGTFSKLYSVMIAALGLSCTYLFTNDDMPLLVVSVLTLFILTKAKWGIDKYCEALNRISLALKDINR</sequence>
<organism evidence="1 2">
    <name type="scientific">Marinobacter nanhaiticus D15-8W</name>
    <dbReference type="NCBI Taxonomy" id="626887"/>
    <lineage>
        <taxon>Bacteria</taxon>
        <taxon>Pseudomonadati</taxon>
        <taxon>Pseudomonadota</taxon>
        <taxon>Gammaproteobacteria</taxon>
        <taxon>Pseudomonadales</taxon>
        <taxon>Marinobacteraceae</taxon>
        <taxon>Marinobacter</taxon>
    </lineage>
</organism>
<evidence type="ECO:0000313" key="2">
    <source>
        <dbReference type="Proteomes" id="UP000013165"/>
    </source>
</evidence>
<keyword evidence="2" id="KW-1185">Reference proteome</keyword>
<dbReference type="OrthoDB" id="7059929at2"/>
<dbReference type="EMBL" id="APLQ01000014">
    <property type="protein sequence ID" value="RDW95411.1"/>
    <property type="molecule type" value="Genomic_DNA"/>
</dbReference>
<dbReference type="RefSeq" id="WP_040882505.1">
    <property type="nucleotide sequence ID" value="NZ_AP028878.1"/>
</dbReference>
<comment type="caution">
    <text evidence="1">The sequence shown here is derived from an EMBL/GenBank/DDBJ whole genome shotgun (WGS) entry which is preliminary data.</text>
</comment>
<name>A0A371CG49_9GAMM</name>
<proteinExistence type="predicted"/>
<protein>
    <submittedName>
        <fullName evidence="1">Uncharacterized protein</fullName>
    </submittedName>
</protein>